<dbReference type="InterPro" id="IPR051459">
    <property type="entry name" value="Cytochrome_c-type_DH"/>
</dbReference>
<evidence type="ECO:0000256" key="6">
    <source>
        <dbReference type="ARBA" id="ARBA00022737"/>
    </source>
</evidence>
<keyword evidence="4 9" id="KW-0479">Metal-binding</keyword>
<dbReference type="Pfam" id="PF13442">
    <property type="entry name" value="Cytochrome_CBB3"/>
    <property type="match status" value="1"/>
</dbReference>
<accession>A0ABS1WWX1</accession>
<feature type="domain" description="Cytochrome c" evidence="10">
    <location>
        <begin position="52"/>
        <end position="155"/>
    </location>
</feature>
<dbReference type="RefSeq" id="WP_203167521.1">
    <property type="nucleotide sequence ID" value="NZ_JAEVLS010000002.1"/>
</dbReference>
<dbReference type="EMBL" id="JAEVLS010000002">
    <property type="protein sequence ID" value="MBM0105481.1"/>
    <property type="molecule type" value="Genomic_DNA"/>
</dbReference>
<keyword evidence="7 9" id="KW-0408">Iron</keyword>
<evidence type="ECO:0000256" key="9">
    <source>
        <dbReference type="PROSITE-ProRule" id="PRU00433"/>
    </source>
</evidence>
<evidence type="ECO:0000256" key="3">
    <source>
        <dbReference type="ARBA" id="ARBA00022617"/>
    </source>
</evidence>
<keyword evidence="8" id="KW-0472">Membrane</keyword>
<name>A0ABS1WWX1_9GAMM</name>
<gene>
    <name evidence="11" type="ORF">JM946_12015</name>
</gene>
<organism evidence="11 12">
    <name type="scientific">Steroidobacter gossypii</name>
    <dbReference type="NCBI Taxonomy" id="2805490"/>
    <lineage>
        <taxon>Bacteria</taxon>
        <taxon>Pseudomonadati</taxon>
        <taxon>Pseudomonadota</taxon>
        <taxon>Gammaproteobacteria</taxon>
        <taxon>Steroidobacterales</taxon>
        <taxon>Steroidobacteraceae</taxon>
        <taxon>Steroidobacter</taxon>
    </lineage>
</organism>
<keyword evidence="2" id="KW-1003">Cell membrane</keyword>
<feature type="domain" description="Cytochrome c" evidence="10">
    <location>
        <begin position="197"/>
        <end position="313"/>
    </location>
</feature>
<evidence type="ECO:0000256" key="2">
    <source>
        <dbReference type="ARBA" id="ARBA00022475"/>
    </source>
</evidence>
<dbReference type="InterPro" id="IPR036909">
    <property type="entry name" value="Cyt_c-like_dom_sf"/>
</dbReference>
<sequence>MSKRKFDGGVRVAATWVTLGLTFGMALLAALSFANSSQADSSLPTSGDQANSLIERGRYLARAGNCVSCHTAPDGPAFAGGLAFQTPFGKLYSTNITPDPETGIGKWTEQQFERAVREGVRPDGAHLYPAFPYTAYTKISDEDVSALFAYLKIVKPVNFTPPENEMGFPANQRWALGLWKALFFEEGRFQADSKQTPEWNRGAYLVEGLGHCSACHSPRNFMGAEKTSMAMTGGEYTDKVPSGEYREWSAPNLTDVPNGLGSWPVEEVAAYLKTGRNAFSETHGPMNEVILNSTRHLSDADVKAMAVYLKSLPGNVGNIGKPASAQVLKDGETLYNVNCGTCHQPDGLGALSADAGAKLVGNPMVQASNPASLINVILYGPHLAKLPGPKRWKDMPEFGSKLADEEIAAIASYMRAAWGNVGGAVTEEQVAKQR</sequence>
<evidence type="ECO:0000256" key="5">
    <source>
        <dbReference type="ARBA" id="ARBA00022729"/>
    </source>
</evidence>
<keyword evidence="12" id="KW-1185">Reference proteome</keyword>
<evidence type="ECO:0000256" key="7">
    <source>
        <dbReference type="ARBA" id="ARBA00023004"/>
    </source>
</evidence>
<keyword evidence="5" id="KW-0732">Signal</keyword>
<dbReference type="InterPro" id="IPR009056">
    <property type="entry name" value="Cyt_c-like_dom"/>
</dbReference>
<comment type="subcellular location">
    <subcellularLocation>
        <location evidence="1">Cell membrane</location>
    </subcellularLocation>
</comment>
<keyword evidence="6" id="KW-0677">Repeat</keyword>
<evidence type="ECO:0000313" key="11">
    <source>
        <dbReference type="EMBL" id="MBM0105481.1"/>
    </source>
</evidence>
<evidence type="ECO:0000259" key="10">
    <source>
        <dbReference type="PROSITE" id="PS51007"/>
    </source>
</evidence>
<dbReference type="SUPFAM" id="SSF46626">
    <property type="entry name" value="Cytochrome c"/>
    <property type="match status" value="3"/>
</dbReference>
<keyword evidence="3 9" id="KW-0349">Heme</keyword>
<dbReference type="PROSITE" id="PS51007">
    <property type="entry name" value="CYTC"/>
    <property type="match status" value="3"/>
</dbReference>
<dbReference type="InterPro" id="IPR014353">
    <property type="entry name" value="Membr-bd_ADH_cyt_c"/>
</dbReference>
<dbReference type="Proteomes" id="UP000661077">
    <property type="component" value="Unassembled WGS sequence"/>
</dbReference>
<dbReference type="PIRSF" id="PIRSF000018">
    <property type="entry name" value="Mb_ADH_cyt_c"/>
    <property type="match status" value="1"/>
</dbReference>
<feature type="domain" description="Cytochrome c" evidence="10">
    <location>
        <begin position="326"/>
        <end position="418"/>
    </location>
</feature>
<dbReference type="PANTHER" id="PTHR35008:SF8">
    <property type="entry name" value="ALCOHOL DEHYDROGENASE CYTOCHROME C SUBUNIT"/>
    <property type="match status" value="1"/>
</dbReference>
<evidence type="ECO:0000256" key="4">
    <source>
        <dbReference type="ARBA" id="ARBA00022723"/>
    </source>
</evidence>
<dbReference type="Gene3D" id="1.10.760.10">
    <property type="entry name" value="Cytochrome c-like domain"/>
    <property type="match status" value="3"/>
</dbReference>
<comment type="caution">
    <text evidence="11">The sequence shown here is derived from an EMBL/GenBank/DDBJ whole genome shotgun (WGS) entry which is preliminary data.</text>
</comment>
<dbReference type="Pfam" id="PF00034">
    <property type="entry name" value="Cytochrom_C"/>
    <property type="match status" value="1"/>
</dbReference>
<proteinExistence type="predicted"/>
<reference evidence="11 12" key="1">
    <citation type="journal article" date="2021" name="Int. J. Syst. Evol. Microbiol.">
        <title>Steroidobacter gossypii sp. nov., isolated from soil of cotton cropping field.</title>
        <authorList>
            <person name="Huang R."/>
            <person name="Yang S."/>
            <person name="Zhen C."/>
            <person name="Liu W."/>
        </authorList>
    </citation>
    <scope>NUCLEOTIDE SEQUENCE [LARGE SCALE GENOMIC DNA]</scope>
    <source>
        <strain evidence="11 12">S1-65</strain>
    </source>
</reference>
<evidence type="ECO:0000313" key="12">
    <source>
        <dbReference type="Proteomes" id="UP000661077"/>
    </source>
</evidence>
<evidence type="ECO:0000256" key="1">
    <source>
        <dbReference type="ARBA" id="ARBA00004236"/>
    </source>
</evidence>
<dbReference type="PANTHER" id="PTHR35008">
    <property type="entry name" value="BLL4482 PROTEIN-RELATED"/>
    <property type="match status" value="1"/>
</dbReference>
<protein>
    <submittedName>
        <fullName evidence="11">Cytochrome c</fullName>
    </submittedName>
</protein>
<evidence type="ECO:0000256" key="8">
    <source>
        <dbReference type="ARBA" id="ARBA00023136"/>
    </source>
</evidence>